<reference evidence="2" key="1">
    <citation type="journal article" date="2023" name="G3 (Bethesda)">
        <title>Whole genome assembly and annotation of the endangered Caribbean coral Acropora cervicornis.</title>
        <authorList>
            <person name="Selwyn J.D."/>
            <person name="Vollmer S.V."/>
        </authorList>
    </citation>
    <scope>NUCLEOTIDE SEQUENCE</scope>
    <source>
        <strain evidence="2">K2</strain>
    </source>
</reference>
<evidence type="ECO:0000256" key="1">
    <source>
        <dbReference type="SAM" id="MobiDB-lite"/>
    </source>
</evidence>
<feature type="compositionally biased region" description="Low complexity" evidence="1">
    <location>
        <begin position="246"/>
        <end position="256"/>
    </location>
</feature>
<gene>
    <name evidence="2" type="ORF">P5673_032702</name>
</gene>
<feature type="compositionally biased region" description="Low complexity" evidence="1">
    <location>
        <begin position="196"/>
        <end position="209"/>
    </location>
</feature>
<feature type="region of interest" description="Disordered" evidence="1">
    <location>
        <begin position="193"/>
        <end position="280"/>
    </location>
</feature>
<evidence type="ECO:0000313" key="2">
    <source>
        <dbReference type="EMBL" id="KAK2547386.1"/>
    </source>
</evidence>
<evidence type="ECO:0000313" key="3">
    <source>
        <dbReference type="Proteomes" id="UP001249851"/>
    </source>
</evidence>
<protein>
    <submittedName>
        <fullName evidence="2">Uncharacterized protein</fullName>
    </submittedName>
</protein>
<feature type="compositionally biased region" description="Basic and acidic residues" evidence="1">
    <location>
        <begin position="211"/>
        <end position="226"/>
    </location>
</feature>
<feature type="compositionally biased region" description="Polar residues" evidence="1">
    <location>
        <begin position="227"/>
        <end position="236"/>
    </location>
</feature>
<sequence length="368" mass="41109">MAEHEVVEESSKNLRPDENETKEEGPSPEQILKQITDCFGDTVKMLHNLWLFETCLSGMQHQKYSKGLRCPLDKLLKFKAEFVHLLPPVNVATTGSKKIERPLKPTMGQLSTIDSATKRMYLLKRKQVGMLASTHWNNTYPKFNTPKKKVELARFAEDIEKECAVPALGFIKDGIAKHIQDFFNEQRRYKRRKLGENGSQSSASNSSEENVLDKSVNEPDQVKHCESPSSEFSPPGTQKDKDESSDISSSHSTLSVSDEEDDSLQAYSKAASSPAPLDGDTAVEMTSKVCKMIVKSVCGKILNREETLKLLKSKFSVTARHLTTLTPSQLLEVAAKKLLRGKYCVIAEGTNTNQLTATMIKVNKEIEL</sequence>
<feature type="compositionally biased region" description="Basic and acidic residues" evidence="1">
    <location>
        <begin position="1"/>
        <end position="25"/>
    </location>
</feature>
<dbReference type="Proteomes" id="UP001249851">
    <property type="component" value="Unassembled WGS sequence"/>
</dbReference>
<comment type="caution">
    <text evidence="2">The sequence shown here is derived from an EMBL/GenBank/DDBJ whole genome shotgun (WGS) entry which is preliminary data.</text>
</comment>
<keyword evidence="3" id="KW-1185">Reference proteome</keyword>
<organism evidence="2 3">
    <name type="scientific">Acropora cervicornis</name>
    <name type="common">Staghorn coral</name>
    <dbReference type="NCBI Taxonomy" id="6130"/>
    <lineage>
        <taxon>Eukaryota</taxon>
        <taxon>Metazoa</taxon>
        <taxon>Cnidaria</taxon>
        <taxon>Anthozoa</taxon>
        <taxon>Hexacorallia</taxon>
        <taxon>Scleractinia</taxon>
        <taxon>Astrocoeniina</taxon>
        <taxon>Acroporidae</taxon>
        <taxon>Acropora</taxon>
    </lineage>
</organism>
<feature type="region of interest" description="Disordered" evidence="1">
    <location>
        <begin position="1"/>
        <end position="29"/>
    </location>
</feature>
<name>A0AAD9PR84_ACRCE</name>
<dbReference type="AlphaFoldDB" id="A0AAD9PR84"/>
<reference evidence="2" key="2">
    <citation type="journal article" date="2023" name="Science">
        <title>Genomic signatures of disease resistance in endangered staghorn corals.</title>
        <authorList>
            <person name="Vollmer S.V."/>
            <person name="Selwyn J.D."/>
            <person name="Despard B.A."/>
            <person name="Roesel C.L."/>
        </authorList>
    </citation>
    <scope>NUCLEOTIDE SEQUENCE</scope>
    <source>
        <strain evidence="2">K2</strain>
    </source>
</reference>
<accession>A0AAD9PR84</accession>
<dbReference type="EMBL" id="JARQWQ010000188">
    <property type="protein sequence ID" value="KAK2547386.1"/>
    <property type="molecule type" value="Genomic_DNA"/>
</dbReference>
<proteinExistence type="predicted"/>